<keyword evidence="1" id="KW-0694">RNA-binding</keyword>
<keyword evidence="4" id="KW-0346">Stress response</keyword>
<dbReference type="OrthoDB" id="9797176at2"/>
<dbReference type="InterPro" id="IPR002942">
    <property type="entry name" value="S4_RNA-bd"/>
</dbReference>
<protein>
    <submittedName>
        <fullName evidence="4">Heat shock protein Hsp15</fullName>
    </submittedName>
</protein>
<accession>A0A1N7JQL3</accession>
<dbReference type="Gene3D" id="3.10.290.10">
    <property type="entry name" value="RNA-binding S4 domain"/>
    <property type="match status" value="1"/>
</dbReference>
<name>A0A1N7JQL3_9PROT</name>
<dbReference type="InterPro" id="IPR036986">
    <property type="entry name" value="S4_RNA-bd_sf"/>
</dbReference>
<sequence>MTEQAPARLRLDKWLWFARFVKSRTLAQELCESGHVTLNGASVHKASTTVKAGDTLTLVLGPYKRFITVVELGSRRGPAPEAQLLYQQTQDPERLIGFRGEWEDRPQGEGRPTKKDRRAIDQLKGWE</sequence>
<evidence type="ECO:0000313" key="4">
    <source>
        <dbReference type="EMBL" id="SIS51648.1"/>
    </source>
</evidence>
<dbReference type="PROSITE" id="PS50889">
    <property type="entry name" value="S4"/>
    <property type="match status" value="1"/>
</dbReference>
<keyword evidence="5" id="KW-1185">Reference proteome</keyword>
<dbReference type="Proteomes" id="UP000185678">
    <property type="component" value="Unassembled WGS sequence"/>
</dbReference>
<gene>
    <name evidence="4" type="ORF">SAMN05421779_102427</name>
</gene>
<evidence type="ECO:0000256" key="2">
    <source>
        <dbReference type="SAM" id="MobiDB-lite"/>
    </source>
</evidence>
<dbReference type="CDD" id="cd00165">
    <property type="entry name" value="S4"/>
    <property type="match status" value="1"/>
</dbReference>
<organism evidence="4 5">
    <name type="scientific">Insolitispirillum peregrinum</name>
    <dbReference type="NCBI Taxonomy" id="80876"/>
    <lineage>
        <taxon>Bacteria</taxon>
        <taxon>Pseudomonadati</taxon>
        <taxon>Pseudomonadota</taxon>
        <taxon>Alphaproteobacteria</taxon>
        <taxon>Rhodospirillales</taxon>
        <taxon>Novispirillaceae</taxon>
        <taxon>Insolitispirillum</taxon>
    </lineage>
</organism>
<dbReference type="SMART" id="SM00363">
    <property type="entry name" value="S4"/>
    <property type="match status" value="1"/>
</dbReference>
<evidence type="ECO:0000259" key="3">
    <source>
        <dbReference type="SMART" id="SM00363"/>
    </source>
</evidence>
<proteinExistence type="predicted"/>
<dbReference type="SUPFAM" id="SSF55174">
    <property type="entry name" value="Alpha-L RNA-binding motif"/>
    <property type="match status" value="1"/>
</dbReference>
<feature type="domain" description="RNA-binding S4" evidence="3">
    <location>
        <begin position="9"/>
        <end position="71"/>
    </location>
</feature>
<reference evidence="4 5" key="1">
    <citation type="submission" date="2017-01" db="EMBL/GenBank/DDBJ databases">
        <authorList>
            <person name="Mah S.A."/>
            <person name="Swanson W.J."/>
            <person name="Moy G.W."/>
            <person name="Vacquier V.D."/>
        </authorList>
    </citation>
    <scope>NUCLEOTIDE SEQUENCE [LARGE SCALE GENOMIC DNA]</scope>
    <source>
        <strain evidence="4 5">DSM 11589</strain>
    </source>
</reference>
<evidence type="ECO:0000256" key="1">
    <source>
        <dbReference type="PROSITE-ProRule" id="PRU00182"/>
    </source>
</evidence>
<feature type="region of interest" description="Disordered" evidence="2">
    <location>
        <begin position="97"/>
        <end position="127"/>
    </location>
</feature>
<dbReference type="GO" id="GO:0003723">
    <property type="term" value="F:RNA binding"/>
    <property type="evidence" value="ECO:0007669"/>
    <property type="project" value="UniProtKB-KW"/>
</dbReference>
<dbReference type="AlphaFoldDB" id="A0A1N7JQL3"/>
<evidence type="ECO:0000313" key="5">
    <source>
        <dbReference type="Proteomes" id="UP000185678"/>
    </source>
</evidence>
<dbReference type="Pfam" id="PF01479">
    <property type="entry name" value="S4"/>
    <property type="match status" value="1"/>
</dbReference>
<dbReference type="STRING" id="80876.SAMN05421779_102427"/>
<dbReference type="EMBL" id="FTOA01000002">
    <property type="protein sequence ID" value="SIS51648.1"/>
    <property type="molecule type" value="Genomic_DNA"/>
</dbReference>